<name>A0A2U0SER3_9SPHN</name>
<comment type="caution">
    <text evidence="1">The sequence shown here is derived from an EMBL/GenBank/DDBJ whole genome shotgun (WGS) entry which is preliminary data.</text>
</comment>
<accession>A0A2U0SER3</accession>
<dbReference type="Proteomes" id="UP000245890">
    <property type="component" value="Unassembled WGS sequence"/>
</dbReference>
<protein>
    <recommendedName>
        <fullName evidence="3">SMI1/KNR4 family protein</fullName>
    </recommendedName>
</protein>
<organism evidence="1 2">
    <name type="scientific">Sphingomonas pokkalii</name>
    <dbReference type="NCBI Taxonomy" id="2175090"/>
    <lineage>
        <taxon>Bacteria</taxon>
        <taxon>Pseudomonadati</taxon>
        <taxon>Pseudomonadota</taxon>
        <taxon>Alphaproteobacteria</taxon>
        <taxon>Sphingomonadales</taxon>
        <taxon>Sphingomonadaceae</taxon>
        <taxon>Sphingomonas</taxon>
    </lineage>
</organism>
<dbReference type="OrthoDB" id="9816539at2"/>
<reference evidence="1 2" key="1">
    <citation type="submission" date="2018-05" db="EMBL/GenBank/DDBJ databases">
        <title>Description of Sphingomonas pokkalii sp nov, isolated from the rhizosphere of saline tolerant pokkali rice and its draft genome analysis.</title>
        <authorList>
            <person name="Menon R."/>
            <person name="Kumari S."/>
            <person name="Rameshkumar N."/>
        </authorList>
    </citation>
    <scope>NUCLEOTIDE SEQUENCE [LARGE SCALE GENOMIC DNA]</scope>
    <source>
        <strain evidence="1 2">L3B27</strain>
    </source>
</reference>
<evidence type="ECO:0000313" key="2">
    <source>
        <dbReference type="Proteomes" id="UP000245890"/>
    </source>
</evidence>
<keyword evidence="2" id="KW-1185">Reference proteome</keyword>
<dbReference type="RefSeq" id="WP_116469272.1">
    <property type="nucleotide sequence ID" value="NZ_QENQ01000001.1"/>
</dbReference>
<evidence type="ECO:0008006" key="3">
    <source>
        <dbReference type="Google" id="ProtNLM"/>
    </source>
</evidence>
<evidence type="ECO:0000313" key="1">
    <source>
        <dbReference type="EMBL" id="PVX29853.1"/>
    </source>
</evidence>
<sequence length="218" mass="24091">MTAGTIEFVRRMIESMPPGMAVPDPLLRFFAWQEAQGLVRAFRSGGCYAQIDTASEAGCMYAAPVEPDYAEGWLPTAPQAERDRLAAFFRTGGDGSYAALWRDDAGAVRIVHLGSGSGSTMLGVLVSDPVDFLRLLAIGYEELCWPDQFDRTPAEIDEENEYLERDPWDRAAAMRAWVEAEFGVAVPARAADMLGRIADMGDRDSADPFLRWVRSWDA</sequence>
<dbReference type="EMBL" id="QENQ01000001">
    <property type="protein sequence ID" value="PVX29853.1"/>
    <property type="molecule type" value="Genomic_DNA"/>
</dbReference>
<gene>
    <name evidence="1" type="ORF">DD559_11355</name>
</gene>
<dbReference type="AlphaFoldDB" id="A0A2U0SER3"/>
<proteinExistence type="predicted"/>